<dbReference type="EMBL" id="CP021112">
    <property type="protein sequence ID" value="ARP97828.1"/>
    <property type="molecule type" value="Genomic_DNA"/>
</dbReference>
<dbReference type="PANTHER" id="PTHR16943">
    <property type="entry name" value="2-METHYLCITRATE DEHYDRATASE-RELATED"/>
    <property type="match status" value="1"/>
</dbReference>
<dbReference type="InterPro" id="IPR005656">
    <property type="entry name" value="MmgE_PrpD"/>
</dbReference>
<dbReference type="Pfam" id="PF19305">
    <property type="entry name" value="MmgE_PrpD_C"/>
    <property type="match status" value="1"/>
</dbReference>
<dbReference type="InterPro" id="IPR045337">
    <property type="entry name" value="MmgE_PrpD_C"/>
</dbReference>
<dbReference type="InterPro" id="IPR042188">
    <property type="entry name" value="MmgE/PrpD_sf_2"/>
</dbReference>
<comment type="similarity">
    <text evidence="1">Belongs to the PrpD family.</text>
</comment>
<dbReference type="Proteomes" id="UP000194137">
    <property type="component" value="Chromosome"/>
</dbReference>
<dbReference type="RefSeq" id="WP_086086148.1">
    <property type="nucleotide sequence ID" value="NZ_CP021112.1"/>
</dbReference>
<dbReference type="KEGG" id="psin:CAK95_01080"/>
<dbReference type="PANTHER" id="PTHR16943:SF8">
    <property type="entry name" value="2-METHYLCITRATE DEHYDRATASE"/>
    <property type="match status" value="1"/>
</dbReference>
<keyword evidence="5" id="KW-1185">Reference proteome</keyword>
<dbReference type="AlphaFoldDB" id="A0A1W6ZK99"/>
<dbReference type="STRING" id="1235591.CAK95_01080"/>
<feature type="domain" description="MmgE/PrpD C-terminal" evidence="3">
    <location>
        <begin position="257"/>
        <end position="412"/>
    </location>
</feature>
<protein>
    <submittedName>
        <fullName evidence="4">Uncharacterized protein</fullName>
    </submittedName>
</protein>
<dbReference type="Gene3D" id="3.30.1330.120">
    <property type="entry name" value="2-methylcitrate dehydratase PrpD"/>
    <property type="match status" value="1"/>
</dbReference>
<feature type="domain" description="MmgE/PrpD N-terminal" evidence="2">
    <location>
        <begin position="22"/>
        <end position="223"/>
    </location>
</feature>
<dbReference type="Gene3D" id="1.10.4100.10">
    <property type="entry name" value="2-methylcitrate dehydratase PrpD"/>
    <property type="match status" value="1"/>
</dbReference>
<evidence type="ECO:0000259" key="2">
    <source>
        <dbReference type="Pfam" id="PF03972"/>
    </source>
</evidence>
<accession>A0A1W6ZK99</accession>
<dbReference type="GO" id="GO:0016829">
    <property type="term" value="F:lyase activity"/>
    <property type="evidence" value="ECO:0007669"/>
    <property type="project" value="InterPro"/>
</dbReference>
<dbReference type="InterPro" id="IPR042183">
    <property type="entry name" value="MmgE/PrpD_sf_1"/>
</dbReference>
<evidence type="ECO:0000256" key="1">
    <source>
        <dbReference type="ARBA" id="ARBA00006174"/>
    </source>
</evidence>
<proteinExistence type="inferred from homology"/>
<sequence>MPSVFTERLCTAIRRCDGGDVAMRALIGRAIADTLGVAAAGFAEPVTRLTLEAYRGQGAVTWSGAVCESEEAAVMIDAIAAHALDFDDVYLESAIHPSTVILPAILRSGRGHAPDEIIAAFSAGLIAAQAVAARVGLGHYHKGWHGTGTIGAFAAAAAAGRLRRFDEKQLATMFSIVASQSAGLKVNFGTMTKPAHAGFAASAGVRAALLTRAGFTAAADIFGPGGYAELYGTPDGLEEPSDEAYRLRADKVALKLYPCCYGTHRLIGIALDARAKLGNAFCDERLRVRITVPKGSIDVLRYDRPRTGLEAKFSAPYSIAVSLLDGLPTLDHFTDAAVASRGDVKACMERIDVIQNAAQDSGGDIEFGHVTLDVIGSDGATRDSFTRHAIPGSPDDPPSRADVIAKFQSVTAIFERAFSKPFPILQQAADIAEVRAWLPDQDTRASLQRAVAFR</sequence>
<dbReference type="InterPro" id="IPR036148">
    <property type="entry name" value="MmgE/PrpD_sf"/>
</dbReference>
<dbReference type="SUPFAM" id="SSF103378">
    <property type="entry name" value="2-methylcitrate dehydratase PrpD"/>
    <property type="match status" value="1"/>
</dbReference>
<name>A0A1W6ZK99_9HYPH</name>
<evidence type="ECO:0000259" key="3">
    <source>
        <dbReference type="Pfam" id="PF19305"/>
    </source>
</evidence>
<dbReference type="OrthoDB" id="9795089at2"/>
<dbReference type="Pfam" id="PF03972">
    <property type="entry name" value="MmgE_PrpD_N"/>
    <property type="match status" value="1"/>
</dbReference>
<dbReference type="InterPro" id="IPR045336">
    <property type="entry name" value="MmgE_PrpD_N"/>
</dbReference>
<reference evidence="4 5" key="1">
    <citation type="submission" date="2017-05" db="EMBL/GenBank/DDBJ databases">
        <title>Full genome sequence of Pseudorhodoplanes sinuspersici.</title>
        <authorList>
            <person name="Dastgheib S.M.M."/>
            <person name="Shavandi M."/>
            <person name="Tirandaz H."/>
        </authorList>
    </citation>
    <scope>NUCLEOTIDE SEQUENCE [LARGE SCALE GENOMIC DNA]</scope>
    <source>
        <strain evidence="4 5">RIPI110</strain>
    </source>
</reference>
<organism evidence="4 5">
    <name type="scientific">Pseudorhodoplanes sinuspersici</name>
    <dbReference type="NCBI Taxonomy" id="1235591"/>
    <lineage>
        <taxon>Bacteria</taxon>
        <taxon>Pseudomonadati</taxon>
        <taxon>Pseudomonadota</taxon>
        <taxon>Alphaproteobacteria</taxon>
        <taxon>Hyphomicrobiales</taxon>
        <taxon>Pseudorhodoplanes</taxon>
    </lineage>
</organism>
<evidence type="ECO:0000313" key="4">
    <source>
        <dbReference type="EMBL" id="ARP97828.1"/>
    </source>
</evidence>
<gene>
    <name evidence="4" type="ORF">CAK95_01080</name>
</gene>
<evidence type="ECO:0000313" key="5">
    <source>
        <dbReference type="Proteomes" id="UP000194137"/>
    </source>
</evidence>